<accession>A0A811VDV1</accession>
<dbReference type="PANTHER" id="PTHR20898">
    <property type="entry name" value="DAEDALUS ON 3-RELATED-RELATED"/>
    <property type="match status" value="1"/>
</dbReference>
<comment type="caution">
    <text evidence="2">The sequence shown here is derived from an EMBL/GenBank/DDBJ whole genome shotgun (WGS) entry which is preliminary data.</text>
</comment>
<evidence type="ECO:0000313" key="2">
    <source>
        <dbReference type="EMBL" id="CAD7013427.1"/>
    </source>
</evidence>
<reference evidence="2" key="1">
    <citation type="submission" date="2020-11" db="EMBL/GenBank/DDBJ databases">
        <authorList>
            <person name="Whitehead M."/>
        </authorList>
    </citation>
    <scope>NUCLEOTIDE SEQUENCE</scope>
    <source>
        <strain evidence="2">EGII</strain>
    </source>
</reference>
<dbReference type="Pfam" id="PF06477">
    <property type="entry name" value="DUF1091"/>
    <property type="match status" value="2"/>
</dbReference>
<dbReference type="Proteomes" id="UP000606786">
    <property type="component" value="Unassembled WGS sequence"/>
</dbReference>
<dbReference type="EMBL" id="CAJHJT010000056">
    <property type="protein sequence ID" value="CAD7013427.1"/>
    <property type="molecule type" value="Genomic_DNA"/>
</dbReference>
<dbReference type="AlphaFoldDB" id="A0A811VDV1"/>
<keyword evidence="1" id="KW-0732">Signal</keyword>
<feature type="signal peptide" evidence="1">
    <location>
        <begin position="1"/>
        <end position="19"/>
    </location>
</feature>
<gene>
    <name evidence="2" type="ORF">CCAP1982_LOCUS21491</name>
</gene>
<protein>
    <submittedName>
        <fullName evidence="2">(Mediterranean fruit fly) hypothetical protein</fullName>
    </submittedName>
</protein>
<keyword evidence="3" id="KW-1185">Reference proteome</keyword>
<name>A0A811VDV1_CERCA</name>
<evidence type="ECO:0000256" key="1">
    <source>
        <dbReference type="SAM" id="SignalP"/>
    </source>
</evidence>
<dbReference type="InterPro" id="IPR010512">
    <property type="entry name" value="DUF1091"/>
</dbReference>
<dbReference type="SMART" id="SM00697">
    <property type="entry name" value="DM8"/>
    <property type="match status" value="2"/>
</dbReference>
<proteinExistence type="predicted"/>
<organism evidence="2 3">
    <name type="scientific">Ceratitis capitata</name>
    <name type="common">Mediterranean fruit fly</name>
    <name type="synonym">Tephritis capitata</name>
    <dbReference type="NCBI Taxonomy" id="7213"/>
    <lineage>
        <taxon>Eukaryota</taxon>
        <taxon>Metazoa</taxon>
        <taxon>Ecdysozoa</taxon>
        <taxon>Arthropoda</taxon>
        <taxon>Hexapoda</taxon>
        <taxon>Insecta</taxon>
        <taxon>Pterygota</taxon>
        <taxon>Neoptera</taxon>
        <taxon>Endopterygota</taxon>
        <taxon>Diptera</taxon>
        <taxon>Brachycera</taxon>
        <taxon>Muscomorpha</taxon>
        <taxon>Tephritoidea</taxon>
        <taxon>Tephritidae</taxon>
        <taxon>Ceratitis</taxon>
        <taxon>Ceratitis</taxon>
    </lineage>
</organism>
<sequence>MRYLLFTLIFSVTVLKVYSQFRFTNVICNSTHPMTYYEKCFIKQVNKTMTALTVQHILLETIHSAYGNISIIQLSRRLNRVLYTFRNVDVCAFMVKRRNPVLRLLFSFIQKYSNANHSCPFKNTFLIHQLTVDEIHMPAIIRGEYLLQTAWKLNGINAARVDVSLSYVSSQARFTKLVCNSTHPMFYYEKCFIKPVNKTTTAVTVQLRLLETIHSAYGNITLILLSGRLNRVLYKFRNVDACAFLVKRRNPVLRLLFSLFEKFSNANHSCPYKDIFVVNQLTIGQIHIAGLPVMRGEYQLQTAWKFNGISAATVDVSLSYV</sequence>
<evidence type="ECO:0000313" key="3">
    <source>
        <dbReference type="Proteomes" id="UP000606786"/>
    </source>
</evidence>
<feature type="chain" id="PRO_5032958080" evidence="1">
    <location>
        <begin position="20"/>
        <end position="321"/>
    </location>
</feature>
<dbReference type="PANTHER" id="PTHR20898:SF0">
    <property type="entry name" value="DAEDALUS ON 3-RELATED"/>
    <property type="match status" value="1"/>
</dbReference>